<evidence type="ECO:0000256" key="3">
    <source>
        <dbReference type="ARBA" id="ARBA00022729"/>
    </source>
</evidence>
<gene>
    <name evidence="5" type="ORF">UFOPK2842_00539</name>
</gene>
<dbReference type="InterPro" id="IPR025997">
    <property type="entry name" value="SBP_2_dom"/>
</dbReference>
<dbReference type="PANTHER" id="PTHR46847">
    <property type="entry name" value="D-ALLOSE-BINDING PERIPLASMIC PROTEIN-RELATED"/>
    <property type="match status" value="1"/>
</dbReference>
<accession>A0A6J6U2A4</accession>
<evidence type="ECO:0000313" key="5">
    <source>
        <dbReference type="EMBL" id="CAB4754031.1"/>
    </source>
</evidence>
<dbReference type="Gene3D" id="3.40.50.2300">
    <property type="match status" value="2"/>
</dbReference>
<name>A0A6J6U2A4_9ZZZZ</name>
<dbReference type="GO" id="GO:0030313">
    <property type="term" value="C:cell envelope"/>
    <property type="evidence" value="ECO:0007669"/>
    <property type="project" value="UniProtKB-SubCell"/>
</dbReference>
<protein>
    <submittedName>
        <fullName evidence="5">Unannotated protein</fullName>
    </submittedName>
</protein>
<organism evidence="5">
    <name type="scientific">freshwater metagenome</name>
    <dbReference type="NCBI Taxonomy" id="449393"/>
    <lineage>
        <taxon>unclassified sequences</taxon>
        <taxon>metagenomes</taxon>
        <taxon>ecological metagenomes</taxon>
    </lineage>
</organism>
<dbReference type="InterPro" id="IPR028082">
    <property type="entry name" value="Peripla_BP_I"/>
</dbReference>
<comment type="subcellular location">
    <subcellularLocation>
        <location evidence="1">Cell envelope</location>
    </subcellularLocation>
</comment>
<sequence length="376" mass="40746">MYNWDKFYPTEGRQVLSYLWLKGFSMAKLNKSFGVKLAIGILSIGLISTTNVYAATTDPMADTKAFLKGNVKPPKGLKIAYIVECVGQNTFCQAREAGVKKQAKKYGWTVKLYDAGFNPATQLTQVQDAIQQKFDGYVFAPVADATGCQYFKLLKATGKPVVNINSPMCGNKDYTKGTVGFVAMQTTSFFQQHAENAFKSCTSACEVLAVGGYTGSDLFTRWETAIKAAAKKYPKVTVVVDQAGSFDPGAALQVTQDALRAHPNISVAISSWDDMTRGIEQGVTSSGKKPGKDVRIYSVGGTRQGLASVAKGTWNETTVLLPYEESQYGVVQLGRYFATKKTSPGFTYLAKAQVVVDGTNSIFITASNVSKFAAEY</sequence>
<feature type="domain" description="Periplasmic binding protein" evidence="4">
    <location>
        <begin position="81"/>
        <end position="336"/>
    </location>
</feature>
<evidence type="ECO:0000256" key="1">
    <source>
        <dbReference type="ARBA" id="ARBA00004196"/>
    </source>
</evidence>
<evidence type="ECO:0000256" key="2">
    <source>
        <dbReference type="ARBA" id="ARBA00007639"/>
    </source>
</evidence>
<evidence type="ECO:0000259" key="4">
    <source>
        <dbReference type="Pfam" id="PF13407"/>
    </source>
</evidence>
<dbReference type="AlphaFoldDB" id="A0A6J6U2A4"/>
<comment type="similarity">
    <text evidence="2">Belongs to the bacterial solute-binding protein 2 family.</text>
</comment>
<keyword evidence="3" id="KW-0732">Signal</keyword>
<dbReference type="Pfam" id="PF13407">
    <property type="entry name" value="Peripla_BP_4"/>
    <property type="match status" value="1"/>
</dbReference>
<dbReference type="SUPFAM" id="SSF53822">
    <property type="entry name" value="Periplasmic binding protein-like I"/>
    <property type="match status" value="1"/>
</dbReference>
<dbReference type="PANTHER" id="PTHR46847:SF1">
    <property type="entry name" value="D-ALLOSE-BINDING PERIPLASMIC PROTEIN-RELATED"/>
    <property type="match status" value="1"/>
</dbReference>
<dbReference type="CDD" id="cd01536">
    <property type="entry name" value="PBP1_ABC_sugar_binding-like"/>
    <property type="match status" value="1"/>
</dbReference>
<reference evidence="5" key="1">
    <citation type="submission" date="2020-05" db="EMBL/GenBank/DDBJ databases">
        <authorList>
            <person name="Chiriac C."/>
            <person name="Salcher M."/>
            <person name="Ghai R."/>
            <person name="Kavagutti S V."/>
        </authorList>
    </citation>
    <scope>NUCLEOTIDE SEQUENCE</scope>
</reference>
<dbReference type="GO" id="GO:0030246">
    <property type="term" value="F:carbohydrate binding"/>
    <property type="evidence" value="ECO:0007669"/>
    <property type="project" value="UniProtKB-ARBA"/>
</dbReference>
<dbReference type="EMBL" id="CAEZZI010000039">
    <property type="protein sequence ID" value="CAB4754031.1"/>
    <property type="molecule type" value="Genomic_DNA"/>
</dbReference>
<proteinExistence type="inferred from homology"/>